<organism evidence="1 2">
    <name type="scientific">Theobroma cacao</name>
    <name type="common">Cacao</name>
    <name type="synonym">Cocoa</name>
    <dbReference type="NCBI Taxonomy" id="3641"/>
    <lineage>
        <taxon>Eukaryota</taxon>
        <taxon>Viridiplantae</taxon>
        <taxon>Streptophyta</taxon>
        <taxon>Embryophyta</taxon>
        <taxon>Tracheophyta</taxon>
        <taxon>Spermatophyta</taxon>
        <taxon>Magnoliopsida</taxon>
        <taxon>eudicotyledons</taxon>
        <taxon>Gunneridae</taxon>
        <taxon>Pentapetalae</taxon>
        <taxon>rosids</taxon>
        <taxon>malvids</taxon>
        <taxon>Malvales</taxon>
        <taxon>Malvaceae</taxon>
        <taxon>Byttnerioideae</taxon>
        <taxon>Theobroma</taxon>
    </lineage>
</organism>
<keyword evidence="2" id="KW-1185">Reference proteome</keyword>
<sequence length="137" mass="15033">MRKPNWHRIGLTLSLSPTNKIHEMAYSSFSFSLDDQSCCIGLLWWISTCCGPIIVGGALKMDAFGALASPEEENLITMPPTLGRSKPLISTFMGKNLIGQALSQLVVLLTLFNTFVLCQETELDPMGHLYIEIAALS</sequence>
<protein>
    <submittedName>
        <fullName evidence="1">Uncharacterized protein</fullName>
    </submittedName>
</protein>
<reference evidence="1 2" key="1">
    <citation type="journal article" date="2013" name="Genome Biol.">
        <title>The genome sequence of the most widely cultivated cacao type and its use to identify candidate genes regulating pod color.</title>
        <authorList>
            <person name="Motamayor J.C."/>
            <person name="Mockaitis K."/>
            <person name="Schmutz J."/>
            <person name="Haiminen N."/>
            <person name="Iii D.L."/>
            <person name="Cornejo O."/>
            <person name="Findley S.D."/>
            <person name="Zheng P."/>
            <person name="Utro F."/>
            <person name="Royaert S."/>
            <person name="Saski C."/>
            <person name="Jenkins J."/>
            <person name="Podicheti R."/>
            <person name="Zhao M."/>
            <person name="Scheffler B.E."/>
            <person name="Stack J.C."/>
            <person name="Feltus F.A."/>
            <person name="Mustiga G.M."/>
            <person name="Amores F."/>
            <person name="Phillips W."/>
            <person name="Marelli J.P."/>
            <person name="May G.D."/>
            <person name="Shapiro H."/>
            <person name="Ma J."/>
            <person name="Bustamante C.D."/>
            <person name="Schnell R.J."/>
            <person name="Main D."/>
            <person name="Gilbert D."/>
            <person name="Parida L."/>
            <person name="Kuhn D.N."/>
        </authorList>
    </citation>
    <scope>NUCLEOTIDE SEQUENCE [LARGE SCALE GENOMIC DNA]</scope>
    <source>
        <strain evidence="2">cv. Matina 1-6</strain>
    </source>
</reference>
<dbReference type="InParanoid" id="A0A061F2F4"/>
<gene>
    <name evidence="1" type="ORF">TCM_026367</name>
</gene>
<evidence type="ECO:0000313" key="2">
    <source>
        <dbReference type="Proteomes" id="UP000026915"/>
    </source>
</evidence>
<dbReference type="AlphaFoldDB" id="A0A061F2F4"/>
<dbReference type="EMBL" id="CM001883">
    <property type="protein sequence ID" value="EOY11093.1"/>
    <property type="molecule type" value="Genomic_DNA"/>
</dbReference>
<proteinExistence type="predicted"/>
<dbReference type="Gramene" id="EOY11093">
    <property type="protein sequence ID" value="EOY11093"/>
    <property type="gene ID" value="TCM_026367"/>
</dbReference>
<accession>A0A061F2F4</accession>
<evidence type="ECO:0000313" key="1">
    <source>
        <dbReference type="EMBL" id="EOY11093.1"/>
    </source>
</evidence>
<dbReference type="Proteomes" id="UP000026915">
    <property type="component" value="Chromosome 5"/>
</dbReference>
<dbReference type="HOGENOM" id="CLU_1868852_0_0_1"/>
<name>A0A061F2F4_THECC</name>